<sequence length="376" mass="42010">MAFSIISALYEISRSSGRVVRVEESRQYTVTVESGDVEGSGVGVYELGREYCTQAMPKGIVGVDSSSRVVDTPYMFIAVGSATGISRLGLRAFDIPAPSSILTQGDHKYILVIPEVEPFNYNVLAELGVEYRDPSSRPYPPEYNKALALEEHRVELENKVLENVLGWGELVFLDGPLFLPTHPVTEARGRSRLIDVYKENWSLLMRRRLEIVEKIDSTTRVFGIVKRLQYTHILSRDDPFKLGVEKVSDHAYLSILSERMFVGKKASPFALGPIHVRSEIDGRKVDRSMWYICVPRRFVGGETGSYVFFRVETLGNASNLRDIQPVLFDSVCTGAGIPLSIVIADQRAKRLSEAIARNVMLAVGVDRESTLQYLSP</sequence>
<feature type="domain" description="NurA" evidence="1">
    <location>
        <begin position="58"/>
        <end position="350"/>
    </location>
</feature>
<dbReference type="InParanoid" id="I3TE28"/>
<name>I3TE28_THEC1</name>
<dbReference type="AlphaFoldDB" id="I3TE28"/>
<proteinExistence type="predicted"/>
<dbReference type="STRING" id="1184251.TCELL_0591"/>
<dbReference type="EMBL" id="CP003531">
    <property type="protein sequence ID" value="AFK51016.1"/>
    <property type="molecule type" value="Genomic_DNA"/>
</dbReference>
<accession>I3TE28</accession>
<protein>
    <recommendedName>
        <fullName evidence="1">NurA domain-containing protein</fullName>
    </recommendedName>
</protein>
<keyword evidence="3" id="KW-1185">Reference proteome</keyword>
<dbReference type="Pfam" id="PF09376">
    <property type="entry name" value="NurA"/>
    <property type="match status" value="1"/>
</dbReference>
<gene>
    <name evidence="2" type="ordered locus">TCELL_0591</name>
</gene>
<reference evidence="2 3" key="1">
    <citation type="journal article" date="2012" name="J. Bacteriol.">
        <title>Complete genome sequence of the hyperthermophilic cellulolytic Crenarchaeon 'Thermogladius cellulolyticus' 1633.</title>
        <authorList>
            <person name="Mardanov A.V."/>
            <person name="Kochetkova T.V."/>
            <person name="Beletsky A.V."/>
            <person name="Bonch-Osmolovskaya E.A."/>
            <person name="Ravin N.V."/>
            <person name="Skryabin K.G."/>
        </authorList>
    </citation>
    <scope>NUCLEOTIDE SEQUENCE [LARGE SCALE GENOMIC DNA]</scope>
    <source>
        <strain evidence="3">DSM 22663 / VKM B-2946 / 1633</strain>
    </source>
</reference>
<dbReference type="HOGENOM" id="CLU_680809_0_0_2"/>
<dbReference type="KEGG" id="thg:TCELL_0591"/>
<evidence type="ECO:0000259" key="1">
    <source>
        <dbReference type="SMART" id="SM00933"/>
    </source>
</evidence>
<dbReference type="OrthoDB" id="43793at2157"/>
<dbReference type="GeneID" id="13012895"/>
<evidence type="ECO:0000313" key="3">
    <source>
        <dbReference type="Proteomes" id="UP000005270"/>
    </source>
</evidence>
<evidence type="ECO:0000313" key="2">
    <source>
        <dbReference type="EMBL" id="AFK51016.1"/>
    </source>
</evidence>
<organism evidence="2 3">
    <name type="scientific">Thermogladius calderae (strain DSM 22663 / VKM B-2946 / 1633)</name>
    <dbReference type="NCBI Taxonomy" id="1184251"/>
    <lineage>
        <taxon>Archaea</taxon>
        <taxon>Thermoproteota</taxon>
        <taxon>Thermoprotei</taxon>
        <taxon>Desulfurococcales</taxon>
        <taxon>Desulfurococcaceae</taxon>
        <taxon>Thermogladius</taxon>
    </lineage>
</organism>
<dbReference type="InterPro" id="IPR018977">
    <property type="entry name" value="NurA_domain"/>
</dbReference>
<dbReference type="SMART" id="SM00933">
    <property type="entry name" value="NurA"/>
    <property type="match status" value="1"/>
</dbReference>
<dbReference type="Proteomes" id="UP000005270">
    <property type="component" value="Chromosome"/>
</dbReference>
<dbReference type="RefSeq" id="WP_014737266.1">
    <property type="nucleotide sequence ID" value="NC_017954.1"/>
</dbReference>
<dbReference type="eggNOG" id="arCOG00287">
    <property type="taxonomic scope" value="Archaea"/>
</dbReference>